<keyword evidence="6 9" id="KW-0333">Golgi apparatus</keyword>
<proteinExistence type="evidence at transcript level"/>
<keyword evidence="5" id="KW-1133">Transmembrane helix</keyword>
<keyword evidence="8 9" id="KW-0325">Glycoprotein</keyword>
<dbReference type="PANTHER" id="PTHR12137">
    <property type="entry name" value="CARBOHYDRATE SULFOTRANSFERASE"/>
    <property type="match status" value="1"/>
</dbReference>
<organism evidence="11">
    <name type="scientific">Hirondellea gigas</name>
    <dbReference type="NCBI Taxonomy" id="1518452"/>
    <lineage>
        <taxon>Eukaryota</taxon>
        <taxon>Metazoa</taxon>
        <taxon>Ecdysozoa</taxon>
        <taxon>Arthropoda</taxon>
        <taxon>Crustacea</taxon>
        <taxon>Multicrustacea</taxon>
        <taxon>Malacostraca</taxon>
        <taxon>Eumalacostraca</taxon>
        <taxon>Peracarida</taxon>
        <taxon>Amphipoda</taxon>
        <taxon>Amphilochidea</taxon>
        <taxon>Lysianassida</taxon>
        <taxon>Lysianassidira</taxon>
        <taxon>Lysianassoidea</taxon>
        <taxon>Lysianassidae</taxon>
        <taxon>Hirondellea</taxon>
    </lineage>
</organism>
<dbReference type="InterPro" id="IPR005331">
    <property type="entry name" value="Sulfotransferase"/>
</dbReference>
<dbReference type="EMBL" id="IACF01001206">
    <property type="protein sequence ID" value="LAB66920.1"/>
    <property type="molecule type" value="mRNA"/>
</dbReference>
<comment type="similarity">
    <text evidence="2 9">Belongs to the sulfotransferase 2 family.</text>
</comment>
<protein>
    <recommendedName>
        <fullName evidence="9">Carbohydrate sulfotransferase</fullName>
        <ecNumber evidence="9">2.8.2.-</ecNumber>
    </recommendedName>
</protein>
<dbReference type="AlphaFoldDB" id="A0A2P2HZ57"/>
<name>A0A2P2HZ57_9CRUS</name>
<dbReference type="PANTHER" id="PTHR12137:SF63">
    <property type="entry name" value="CARBOHYDRATE SULFOTRANSFERASE"/>
    <property type="match status" value="1"/>
</dbReference>
<evidence type="ECO:0000256" key="9">
    <source>
        <dbReference type="RuleBase" id="RU364020"/>
    </source>
</evidence>
<feature type="compositionally biased region" description="Polar residues" evidence="10">
    <location>
        <begin position="151"/>
        <end position="165"/>
    </location>
</feature>
<evidence type="ECO:0000256" key="5">
    <source>
        <dbReference type="ARBA" id="ARBA00022989"/>
    </source>
</evidence>
<keyword evidence="9" id="KW-0735">Signal-anchor</keyword>
<reference evidence="11" key="1">
    <citation type="journal article" date="2018" name="Biosci. Biotechnol. Biochem.">
        <title>Polysaccharide hydrolase of the hadal zone amphipods Hirondellea gigas.</title>
        <authorList>
            <person name="Kobayashi H."/>
            <person name="Nagahama T."/>
            <person name="Arai W."/>
            <person name="Sasagawa Y."/>
            <person name="Umeda M."/>
            <person name="Hayashi T."/>
            <person name="Nikaido I."/>
            <person name="Watanabe H."/>
            <person name="Oguri K."/>
            <person name="Kitazato H."/>
            <person name="Fujioka K."/>
            <person name="Kido Y."/>
            <person name="Takami H."/>
        </authorList>
    </citation>
    <scope>NUCLEOTIDE SEQUENCE</scope>
    <source>
        <tissue evidence="11">Whole body</tissue>
    </source>
</reference>
<keyword evidence="7" id="KW-0472">Membrane</keyword>
<evidence type="ECO:0000256" key="6">
    <source>
        <dbReference type="ARBA" id="ARBA00023034"/>
    </source>
</evidence>
<dbReference type="GO" id="GO:0008146">
    <property type="term" value="F:sulfotransferase activity"/>
    <property type="evidence" value="ECO:0007669"/>
    <property type="project" value="InterPro"/>
</dbReference>
<comment type="subcellular location">
    <subcellularLocation>
        <location evidence="1 9">Golgi apparatus membrane</location>
        <topology evidence="1 9">Single-pass type II membrane protein</topology>
    </subcellularLocation>
</comment>
<dbReference type="GO" id="GO:0000139">
    <property type="term" value="C:Golgi membrane"/>
    <property type="evidence" value="ECO:0007669"/>
    <property type="project" value="UniProtKB-SubCell"/>
</dbReference>
<keyword evidence="3 9" id="KW-0808">Transferase</keyword>
<evidence type="ECO:0000256" key="1">
    <source>
        <dbReference type="ARBA" id="ARBA00004323"/>
    </source>
</evidence>
<evidence type="ECO:0000256" key="10">
    <source>
        <dbReference type="SAM" id="MobiDB-lite"/>
    </source>
</evidence>
<evidence type="ECO:0000256" key="4">
    <source>
        <dbReference type="ARBA" id="ARBA00022692"/>
    </source>
</evidence>
<evidence type="ECO:0000256" key="3">
    <source>
        <dbReference type="ARBA" id="ARBA00022679"/>
    </source>
</evidence>
<evidence type="ECO:0000256" key="8">
    <source>
        <dbReference type="ARBA" id="ARBA00023180"/>
    </source>
</evidence>
<dbReference type="Pfam" id="PF03567">
    <property type="entry name" value="Sulfotransfer_2"/>
    <property type="match status" value="1"/>
</dbReference>
<keyword evidence="9" id="KW-0119">Carbohydrate metabolism</keyword>
<dbReference type="EC" id="2.8.2.-" evidence="9"/>
<dbReference type="GO" id="GO:0016051">
    <property type="term" value="P:carbohydrate biosynthetic process"/>
    <property type="evidence" value="ECO:0007669"/>
    <property type="project" value="InterPro"/>
</dbReference>
<evidence type="ECO:0000256" key="7">
    <source>
        <dbReference type="ARBA" id="ARBA00023136"/>
    </source>
</evidence>
<evidence type="ECO:0000256" key="2">
    <source>
        <dbReference type="ARBA" id="ARBA00006339"/>
    </source>
</evidence>
<accession>A0A2P2HZ57</accession>
<keyword evidence="4" id="KW-0812">Transmembrane</keyword>
<dbReference type="InterPro" id="IPR018011">
    <property type="entry name" value="Carb_sulfotrans_8-10"/>
</dbReference>
<feature type="region of interest" description="Disordered" evidence="10">
    <location>
        <begin position="144"/>
        <end position="165"/>
    </location>
</feature>
<evidence type="ECO:0000313" key="11">
    <source>
        <dbReference type="EMBL" id="LAB66920.1"/>
    </source>
</evidence>
<sequence length="567" mass="65956">MRGPTRGAPPQALQCTCNSSTCSSSYCRRRCCGVGTHRSFSRVLRWLLYAALATTLVACSYLLTHHSPSRIPHDESLVAVNNEEDTAGIVTPRGPSHHKHKQVQGLKQPMSYNIDNYIDVVGPYKSRSVPRVLSAEDYIIGERRTREKSPKQATGTNNDRYNTVTNDTARDDEHRVNALPDDTPNWNKIGEHEMESINKAQFNPNKFDNKLKSLAMSQGKQTKNKFNKYIDMGQMKHIRNKFNDKELESRDMDQIKTSNNKFSDTEMESIERELEERRLRVKRTCTKHSLGLYRHPGAQFSGQNRYPPTANYDVLYIDRHDGLTWCPVYKAASTSWLHNFCLLAGVREEFLRMSKEQISTVARRVWPPLEYEDAEKVVPETTKFMIVRHPFERLVSAYRDKLENLNTGQEHGAKYFYEAYGKKIVQKYRTSASYNNRTRVRLDTGGPAPEGVEPTFNEFVQYLLHTDLVLRADDHWMPYYLYCTTCYIDYDVIAKFETLDRDQKYLLEKTKLDNKIAPKWLHLTKSRRTSDIAAIYFKTISKSDIIKLYSKYKFDFQMFDYAVQDYL</sequence>